<dbReference type="AlphaFoldDB" id="A0A915D9L1"/>
<evidence type="ECO:0000313" key="2">
    <source>
        <dbReference type="Proteomes" id="UP000887574"/>
    </source>
</evidence>
<keyword evidence="2" id="KW-1185">Reference proteome</keyword>
<sequence length="93" mass="10378">MPRGGAGPLRTLKNQPTIKRQQFRPMPMSNNVNQQKQQQQSIPANNNNNSQPAGQSCSPPQLVQESIQKEVNSKEMAKEIVEMAPTPQQQVLE</sequence>
<protein>
    <submittedName>
        <fullName evidence="3">Uncharacterized protein</fullName>
    </submittedName>
</protein>
<organism evidence="2 3">
    <name type="scientific">Ditylenchus dipsaci</name>
    <dbReference type="NCBI Taxonomy" id="166011"/>
    <lineage>
        <taxon>Eukaryota</taxon>
        <taxon>Metazoa</taxon>
        <taxon>Ecdysozoa</taxon>
        <taxon>Nematoda</taxon>
        <taxon>Chromadorea</taxon>
        <taxon>Rhabditida</taxon>
        <taxon>Tylenchina</taxon>
        <taxon>Tylenchomorpha</taxon>
        <taxon>Sphaerularioidea</taxon>
        <taxon>Anguinidae</taxon>
        <taxon>Anguininae</taxon>
        <taxon>Ditylenchus</taxon>
    </lineage>
</organism>
<feature type="region of interest" description="Disordered" evidence="1">
    <location>
        <begin position="1"/>
        <end position="93"/>
    </location>
</feature>
<proteinExistence type="predicted"/>
<feature type="compositionally biased region" description="Polar residues" evidence="1">
    <location>
        <begin position="41"/>
        <end position="66"/>
    </location>
</feature>
<reference evidence="3" key="1">
    <citation type="submission" date="2022-11" db="UniProtKB">
        <authorList>
            <consortium name="WormBaseParasite"/>
        </authorList>
    </citation>
    <scope>IDENTIFICATION</scope>
</reference>
<feature type="compositionally biased region" description="Basic and acidic residues" evidence="1">
    <location>
        <begin position="67"/>
        <end position="81"/>
    </location>
</feature>
<evidence type="ECO:0000313" key="3">
    <source>
        <dbReference type="WBParaSite" id="jg17006"/>
    </source>
</evidence>
<dbReference type="WBParaSite" id="jg17006">
    <property type="protein sequence ID" value="jg17006"/>
    <property type="gene ID" value="jg17006"/>
</dbReference>
<dbReference type="Proteomes" id="UP000887574">
    <property type="component" value="Unplaced"/>
</dbReference>
<evidence type="ECO:0000256" key="1">
    <source>
        <dbReference type="SAM" id="MobiDB-lite"/>
    </source>
</evidence>
<accession>A0A915D9L1</accession>
<name>A0A915D9L1_9BILA</name>